<dbReference type="FunFam" id="3.40.50.300:FF:000042">
    <property type="entry name" value="Maltose/maltodextrin ABC transporter, ATP-binding protein"/>
    <property type="match status" value="1"/>
</dbReference>
<dbReference type="InterPro" id="IPR047641">
    <property type="entry name" value="ABC_transpr_MalK/UgpC-like"/>
</dbReference>
<comment type="subcellular location">
    <subcellularLocation>
        <location evidence="1">Cell membrane</location>
        <topology evidence="1">Peripheral membrane protein</topology>
    </subcellularLocation>
</comment>
<evidence type="ECO:0000256" key="1">
    <source>
        <dbReference type="ARBA" id="ARBA00004202"/>
    </source>
</evidence>
<evidence type="ECO:0000256" key="9">
    <source>
        <dbReference type="ARBA" id="ARBA00065962"/>
    </source>
</evidence>
<feature type="domain" description="ABC transporter" evidence="11">
    <location>
        <begin position="4"/>
        <end position="239"/>
    </location>
</feature>
<keyword evidence="13" id="KW-1185">Reference proteome</keyword>
<evidence type="ECO:0000256" key="5">
    <source>
        <dbReference type="ARBA" id="ARBA00050355"/>
    </source>
</evidence>
<evidence type="ECO:0000313" key="12">
    <source>
        <dbReference type="EMBL" id="SIR91975.1"/>
    </source>
</evidence>
<reference evidence="13" key="1">
    <citation type="submission" date="2017-01" db="EMBL/GenBank/DDBJ databases">
        <authorList>
            <person name="Varghese N."/>
            <person name="Submissions S."/>
        </authorList>
    </citation>
    <scope>NUCLEOTIDE SEQUENCE [LARGE SCALE GENOMIC DNA]</scope>
    <source>
        <strain evidence="13">CGMCC 1.7737</strain>
    </source>
</reference>
<dbReference type="InterPro" id="IPR015855">
    <property type="entry name" value="ABC_transpr_MalK-like"/>
</dbReference>
<comment type="catalytic activity">
    <reaction evidence="5">
        <text>D-xylose(out) + ATP + H2O = D-xylose(in) + ADP + phosphate + H(+)</text>
        <dbReference type="Rhea" id="RHEA:29899"/>
        <dbReference type="ChEBI" id="CHEBI:15377"/>
        <dbReference type="ChEBI" id="CHEBI:15378"/>
        <dbReference type="ChEBI" id="CHEBI:30616"/>
        <dbReference type="ChEBI" id="CHEBI:43474"/>
        <dbReference type="ChEBI" id="CHEBI:53455"/>
        <dbReference type="ChEBI" id="CHEBI:456216"/>
        <dbReference type="EC" id="7.5.2.13"/>
    </reaction>
    <physiologicalReaction direction="left-to-right" evidence="5">
        <dbReference type="Rhea" id="RHEA:29900"/>
    </physiologicalReaction>
</comment>
<comment type="function">
    <text evidence="7">Part of the ABC transporter complex XacGHIJK involved in the uptake of xylose and arabinose. Responsible for energy coupling to the transport system.</text>
</comment>
<dbReference type="PROSITE" id="PS00211">
    <property type="entry name" value="ABC_TRANSPORTER_1"/>
    <property type="match status" value="1"/>
</dbReference>
<dbReference type="Gene3D" id="2.40.50.140">
    <property type="entry name" value="Nucleic acid-binding proteins"/>
    <property type="match status" value="1"/>
</dbReference>
<dbReference type="InterPro" id="IPR003593">
    <property type="entry name" value="AAA+_ATPase"/>
</dbReference>
<dbReference type="SUPFAM" id="SSF50331">
    <property type="entry name" value="MOP-like"/>
    <property type="match status" value="1"/>
</dbReference>
<comment type="similarity">
    <text evidence="8">Belongs to the ABC transporter superfamily. Carbohydrate uptake transporter-1 (CUT1) (TC 3.A.1.1) family.</text>
</comment>
<evidence type="ECO:0000256" key="4">
    <source>
        <dbReference type="ARBA" id="ARBA00022840"/>
    </source>
</evidence>
<keyword evidence="2" id="KW-0813">Transport</keyword>
<dbReference type="GO" id="GO:0016887">
    <property type="term" value="F:ATP hydrolysis activity"/>
    <property type="evidence" value="ECO:0007669"/>
    <property type="project" value="InterPro"/>
</dbReference>
<dbReference type="CDD" id="cd03301">
    <property type="entry name" value="ABC_MalK_N"/>
    <property type="match status" value="1"/>
</dbReference>
<dbReference type="GO" id="GO:0008643">
    <property type="term" value="P:carbohydrate transport"/>
    <property type="evidence" value="ECO:0007669"/>
    <property type="project" value="InterPro"/>
</dbReference>
<dbReference type="NCBIfam" id="NF008653">
    <property type="entry name" value="PRK11650.1"/>
    <property type="match status" value="1"/>
</dbReference>
<dbReference type="InterPro" id="IPR008995">
    <property type="entry name" value="Mo/tungstate-bd_C_term_dom"/>
</dbReference>
<evidence type="ECO:0000256" key="10">
    <source>
        <dbReference type="ARBA" id="ARBA00066315"/>
    </source>
</evidence>
<sequence>MATLELNDLTKIYDDAQGREVAVNSLDIDIDDGEFLVLVGPSGCGKSTTLRMLAGLETVTDGTITIGDREVQHLAPSERSIAMVFQSYALYTKMNTRENMAYGLKHSTDLSKAERNRKVDEIAELLDITELLDDKPEEMSGGQKQRVALGRAIVRDPDVFLLDEPLSNLDAKLRARMRTELQQLQTDLGVTAVYVTHDQTEAMTMADRIAVMNDGELQQVAPPEVAYDHPENEFVATFLGSPSMNTFETTVHEDGSELAFHHGGTTLATVPPNTVSLADGDTVTLGLRPEDVQLFDNPAEGTFTATVTVSEYQGNDNFIHLSVANQDVMARVPSDTYPDPGEKLGVTVSPRDVFLFDSDSGIARKTRGLSDERKHRPSISN</sequence>
<dbReference type="InterPro" id="IPR027417">
    <property type="entry name" value="P-loop_NTPase"/>
</dbReference>
<protein>
    <recommendedName>
        <fullName evidence="10">ABC-type D-xylose/L-arabinose transporter</fullName>
        <ecNumber evidence="10">7.5.2.13</ecNumber>
    </recommendedName>
</protein>
<evidence type="ECO:0000313" key="13">
    <source>
        <dbReference type="Proteomes" id="UP000186914"/>
    </source>
</evidence>
<dbReference type="InterPro" id="IPR012340">
    <property type="entry name" value="NA-bd_OB-fold"/>
</dbReference>
<dbReference type="InterPro" id="IPR003439">
    <property type="entry name" value="ABC_transporter-like_ATP-bd"/>
</dbReference>
<evidence type="ECO:0000256" key="2">
    <source>
        <dbReference type="ARBA" id="ARBA00022448"/>
    </source>
</evidence>
<dbReference type="SUPFAM" id="SSF52540">
    <property type="entry name" value="P-loop containing nucleoside triphosphate hydrolases"/>
    <property type="match status" value="1"/>
</dbReference>
<dbReference type="SMART" id="SM00382">
    <property type="entry name" value="AAA"/>
    <property type="match status" value="1"/>
</dbReference>
<dbReference type="GO" id="GO:0140359">
    <property type="term" value="F:ABC-type transporter activity"/>
    <property type="evidence" value="ECO:0007669"/>
    <property type="project" value="InterPro"/>
</dbReference>
<dbReference type="InterPro" id="IPR013611">
    <property type="entry name" value="Transp-assoc_OB_typ2"/>
</dbReference>
<dbReference type="Gene3D" id="2.40.50.100">
    <property type="match status" value="1"/>
</dbReference>
<evidence type="ECO:0000256" key="6">
    <source>
        <dbReference type="ARBA" id="ARBA00051890"/>
    </source>
</evidence>
<evidence type="ECO:0000256" key="3">
    <source>
        <dbReference type="ARBA" id="ARBA00022741"/>
    </source>
</evidence>
<organism evidence="12 13">
    <name type="scientific">Haladaptatus litoreus</name>
    <dbReference type="NCBI Taxonomy" id="553468"/>
    <lineage>
        <taxon>Archaea</taxon>
        <taxon>Methanobacteriati</taxon>
        <taxon>Methanobacteriota</taxon>
        <taxon>Stenosarchaea group</taxon>
        <taxon>Halobacteria</taxon>
        <taxon>Halobacteriales</taxon>
        <taxon>Haladaptataceae</taxon>
        <taxon>Haladaptatus</taxon>
    </lineage>
</organism>
<dbReference type="GO" id="GO:0005524">
    <property type="term" value="F:ATP binding"/>
    <property type="evidence" value="ECO:0007669"/>
    <property type="project" value="UniProtKB-KW"/>
</dbReference>
<name>A0A1N7EVK5_9EURY</name>
<dbReference type="Proteomes" id="UP000186914">
    <property type="component" value="Unassembled WGS sequence"/>
</dbReference>
<keyword evidence="12" id="KW-0762">Sugar transport</keyword>
<dbReference type="RefSeq" id="WP_076432854.1">
    <property type="nucleotide sequence ID" value="NZ_FTNO01000007.1"/>
</dbReference>
<dbReference type="PANTHER" id="PTHR43875:SF1">
    <property type="entry name" value="OSMOPROTECTIVE COMPOUNDS UPTAKE ATP-BINDING PROTEIN GGTA"/>
    <property type="match status" value="1"/>
</dbReference>
<accession>A0A1N7EVK5</accession>
<keyword evidence="3" id="KW-0547">Nucleotide-binding</keyword>
<dbReference type="EMBL" id="FTNO01000007">
    <property type="protein sequence ID" value="SIR91975.1"/>
    <property type="molecule type" value="Genomic_DNA"/>
</dbReference>
<comment type="catalytic activity">
    <reaction evidence="6">
        <text>L-arabinose(out) + ATP + H2O = L-arabinose(in) + ADP + phosphate + H(+)</text>
        <dbReference type="Rhea" id="RHEA:30007"/>
        <dbReference type="ChEBI" id="CHEBI:15377"/>
        <dbReference type="ChEBI" id="CHEBI:15378"/>
        <dbReference type="ChEBI" id="CHEBI:17535"/>
        <dbReference type="ChEBI" id="CHEBI:30616"/>
        <dbReference type="ChEBI" id="CHEBI:43474"/>
        <dbReference type="ChEBI" id="CHEBI:456216"/>
        <dbReference type="EC" id="7.5.2.13"/>
    </reaction>
    <physiologicalReaction direction="left-to-right" evidence="6">
        <dbReference type="Rhea" id="RHEA:30008"/>
    </physiologicalReaction>
</comment>
<dbReference type="InterPro" id="IPR017871">
    <property type="entry name" value="ABC_transporter-like_CS"/>
</dbReference>
<dbReference type="AlphaFoldDB" id="A0A1N7EVK5"/>
<dbReference type="OrthoDB" id="18368at2157"/>
<dbReference type="Pfam" id="PF08402">
    <property type="entry name" value="TOBE_2"/>
    <property type="match status" value="1"/>
</dbReference>
<dbReference type="EC" id="7.5.2.13" evidence="10"/>
<gene>
    <name evidence="12" type="ORF">SAMN05421858_4526</name>
</gene>
<dbReference type="PROSITE" id="PS50893">
    <property type="entry name" value="ABC_TRANSPORTER_2"/>
    <property type="match status" value="1"/>
</dbReference>
<comment type="subunit">
    <text evidence="9">The complex is composed of two ATP-binding proteins (XacJ and XacK), two transmembrane proteins (XacH and XacI) and a solute-binding protein (XacG).</text>
</comment>
<evidence type="ECO:0000256" key="8">
    <source>
        <dbReference type="ARBA" id="ARBA00061029"/>
    </source>
</evidence>
<dbReference type="Gene3D" id="3.40.50.300">
    <property type="entry name" value="P-loop containing nucleotide triphosphate hydrolases"/>
    <property type="match status" value="1"/>
</dbReference>
<evidence type="ECO:0000259" key="11">
    <source>
        <dbReference type="PROSITE" id="PS50893"/>
    </source>
</evidence>
<dbReference type="Pfam" id="PF00005">
    <property type="entry name" value="ABC_tran"/>
    <property type="match status" value="1"/>
</dbReference>
<proteinExistence type="inferred from homology"/>
<keyword evidence="4 12" id="KW-0067">ATP-binding</keyword>
<evidence type="ECO:0000256" key="7">
    <source>
        <dbReference type="ARBA" id="ARBA00053454"/>
    </source>
</evidence>
<dbReference type="PANTHER" id="PTHR43875">
    <property type="entry name" value="MALTODEXTRIN IMPORT ATP-BINDING PROTEIN MSMX"/>
    <property type="match status" value="1"/>
</dbReference>
<dbReference type="GO" id="GO:0055052">
    <property type="term" value="C:ATP-binding cassette (ABC) transporter complex, substrate-binding subunit-containing"/>
    <property type="evidence" value="ECO:0007669"/>
    <property type="project" value="TreeGrafter"/>
</dbReference>